<dbReference type="EMBL" id="CP022657">
    <property type="protein sequence ID" value="ASS76565.1"/>
    <property type="molecule type" value="Genomic_DNA"/>
</dbReference>
<keyword evidence="2" id="KW-0175">Coiled coil</keyword>
<dbReference type="Pfam" id="PF01551">
    <property type="entry name" value="Peptidase_M23"/>
    <property type="match status" value="1"/>
</dbReference>
<reference evidence="7 8" key="1">
    <citation type="journal article" date="2015" name="Int. J. Syst. Evol. Microbiol.">
        <title>Tumebacillus algifaecis sp. nov., isolated from decomposing algal scum.</title>
        <authorList>
            <person name="Wu Y.F."/>
            <person name="Zhang B."/>
            <person name="Xing P."/>
            <person name="Wu Q.L."/>
            <person name="Liu S.J."/>
        </authorList>
    </citation>
    <scope>NUCLEOTIDE SEQUENCE [LARGE SCALE GENOMIC DNA]</scope>
    <source>
        <strain evidence="7 8">THMBR28</strain>
    </source>
</reference>
<dbReference type="GO" id="GO:0004222">
    <property type="term" value="F:metalloendopeptidase activity"/>
    <property type="evidence" value="ECO:0007669"/>
    <property type="project" value="TreeGrafter"/>
</dbReference>
<evidence type="ECO:0000256" key="2">
    <source>
        <dbReference type="SAM" id="Coils"/>
    </source>
</evidence>
<dbReference type="Gene3D" id="2.70.70.10">
    <property type="entry name" value="Glucose Permease (Domain IIA)"/>
    <property type="match status" value="1"/>
</dbReference>
<dbReference type="InterPro" id="IPR050570">
    <property type="entry name" value="Cell_wall_metabolism_enzyme"/>
</dbReference>
<sequence length="409" mass="45739">MNMQFKSHKRLTWGITSALALALIVPQVAVADLNDLQEQQQNEQNRLDDARAKEKAAKEKKDQFQKQINVNASEIEKLSSQINEKEGEIARLQTELYKKGQQIERTQGELEEAEKRVAERDKLLKERLRLMYEKGEVQYLEVLLGATSFSDFLERFNALQMIFAQDTVILRKNKEDRDLIAEMKKKLEDEKNTLVNMQATQLEQKTQLDSLKSKKEEIAKQLEANKEEQERIESEQRNIQEASINAIYSIQQQISEERRKQSTQNPQNPNTGGNGPALSGPFSWPVPSGGVITSNWGNRIDPFTGQRAGHNGMDIAANTGTDISAAQGGIVITAGWVTGFGNCIIIDHGGDLWTLYGHLMNGGVLVSVGQQVGQGQIIGKMGSTGRSTGPHLHFGVYQNGKDIDPYTYL</sequence>
<dbReference type="CDD" id="cd12797">
    <property type="entry name" value="M23_peptidase"/>
    <property type="match status" value="1"/>
</dbReference>
<dbReference type="InterPro" id="IPR057309">
    <property type="entry name" value="PcsB_CC"/>
</dbReference>
<dbReference type="KEGG" id="tab:CIG75_17410"/>
<evidence type="ECO:0000313" key="7">
    <source>
        <dbReference type="EMBL" id="ASS76565.1"/>
    </source>
</evidence>
<name>A0A223D4V2_9BACL</name>
<accession>A0A223D4V2</accession>
<gene>
    <name evidence="7" type="ORF">CIG75_17410</name>
</gene>
<feature type="region of interest" description="Disordered" evidence="3">
    <location>
        <begin position="40"/>
        <end position="59"/>
    </location>
</feature>
<evidence type="ECO:0000259" key="5">
    <source>
        <dbReference type="Pfam" id="PF01551"/>
    </source>
</evidence>
<dbReference type="Gene3D" id="6.10.250.3150">
    <property type="match status" value="1"/>
</dbReference>
<dbReference type="InterPro" id="IPR016047">
    <property type="entry name" value="M23ase_b-sheet_dom"/>
</dbReference>
<evidence type="ECO:0000259" key="6">
    <source>
        <dbReference type="Pfam" id="PF24568"/>
    </source>
</evidence>
<evidence type="ECO:0000256" key="1">
    <source>
        <dbReference type="ARBA" id="ARBA00022729"/>
    </source>
</evidence>
<protein>
    <submittedName>
        <fullName evidence="7">Uncharacterized protein</fullName>
    </submittedName>
</protein>
<feature type="domain" description="M23ase beta-sheet core" evidence="5">
    <location>
        <begin position="309"/>
        <end position="405"/>
    </location>
</feature>
<evidence type="ECO:0000256" key="3">
    <source>
        <dbReference type="SAM" id="MobiDB-lite"/>
    </source>
</evidence>
<evidence type="ECO:0000313" key="8">
    <source>
        <dbReference type="Proteomes" id="UP000214688"/>
    </source>
</evidence>
<feature type="signal peptide" evidence="4">
    <location>
        <begin position="1"/>
        <end position="31"/>
    </location>
</feature>
<dbReference type="PANTHER" id="PTHR21666:SF270">
    <property type="entry name" value="MUREIN HYDROLASE ACTIVATOR ENVC"/>
    <property type="match status" value="1"/>
</dbReference>
<feature type="domain" description="Peptidoglycan hydrolase PcsB coiled-coil" evidence="6">
    <location>
        <begin position="111"/>
        <end position="182"/>
    </location>
</feature>
<evidence type="ECO:0000256" key="4">
    <source>
        <dbReference type="SAM" id="SignalP"/>
    </source>
</evidence>
<proteinExistence type="predicted"/>
<dbReference type="InterPro" id="IPR011055">
    <property type="entry name" value="Dup_hybrid_motif"/>
</dbReference>
<keyword evidence="8" id="KW-1185">Reference proteome</keyword>
<keyword evidence="1 4" id="KW-0732">Signal</keyword>
<feature type="chain" id="PRO_5013347582" evidence="4">
    <location>
        <begin position="32"/>
        <end position="409"/>
    </location>
</feature>
<dbReference type="Pfam" id="PF24568">
    <property type="entry name" value="CC_PcsB"/>
    <property type="match status" value="1"/>
</dbReference>
<dbReference type="SUPFAM" id="SSF51261">
    <property type="entry name" value="Duplicated hybrid motif"/>
    <property type="match status" value="1"/>
</dbReference>
<dbReference type="AlphaFoldDB" id="A0A223D4V2"/>
<organism evidence="7 8">
    <name type="scientific">Tumebacillus algifaecis</name>
    <dbReference type="NCBI Taxonomy" id="1214604"/>
    <lineage>
        <taxon>Bacteria</taxon>
        <taxon>Bacillati</taxon>
        <taxon>Bacillota</taxon>
        <taxon>Bacilli</taxon>
        <taxon>Bacillales</taxon>
        <taxon>Alicyclobacillaceae</taxon>
        <taxon>Tumebacillus</taxon>
    </lineage>
</organism>
<feature type="coiled-coil region" evidence="2">
    <location>
        <begin position="170"/>
        <end position="245"/>
    </location>
</feature>
<dbReference type="Proteomes" id="UP000214688">
    <property type="component" value="Chromosome"/>
</dbReference>
<feature type="compositionally biased region" description="Basic and acidic residues" evidence="3">
    <location>
        <begin position="45"/>
        <end position="59"/>
    </location>
</feature>
<dbReference type="PANTHER" id="PTHR21666">
    <property type="entry name" value="PEPTIDASE-RELATED"/>
    <property type="match status" value="1"/>
</dbReference>
<feature type="region of interest" description="Disordered" evidence="3">
    <location>
        <begin position="255"/>
        <end position="284"/>
    </location>
</feature>